<feature type="domain" description="Phage shock protein PspC N-terminal" evidence="7">
    <location>
        <begin position="4"/>
        <end position="62"/>
    </location>
</feature>
<evidence type="ECO:0000256" key="6">
    <source>
        <dbReference type="SAM" id="Phobius"/>
    </source>
</evidence>
<dbReference type="Pfam" id="PF04024">
    <property type="entry name" value="PspC"/>
    <property type="match status" value="1"/>
</dbReference>
<feature type="transmembrane region" description="Helical" evidence="6">
    <location>
        <begin position="35"/>
        <end position="56"/>
    </location>
</feature>
<evidence type="ECO:0000313" key="9">
    <source>
        <dbReference type="Proteomes" id="UP000278746"/>
    </source>
</evidence>
<evidence type="ECO:0000259" key="7">
    <source>
        <dbReference type="Pfam" id="PF04024"/>
    </source>
</evidence>
<accession>A0A3M7TP24</accession>
<gene>
    <name evidence="8" type="ORF">EBO34_17580</name>
</gene>
<dbReference type="RefSeq" id="WP_122901010.1">
    <property type="nucleotide sequence ID" value="NZ_RHIB01000003.1"/>
</dbReference>
<comment type="caution">
    <text evidence="8">The sequence shown here is derived from an EMBL/GenBank/DDBJ whole genome shotgun (WGS) entry which is preliminary data.</text>
</comment>
<evidence type="ECO:0000256" key="3">
    <source>
        <dbReference type="ARBA" id="ARBA00022692"/>
    </source>
</evidence>
<protein>
    <submittedName>
        <fullName evidence="8">PspC domain-containing protein</fullName>
    </submittedName>
</protein>
<sequence length="70" mass="7948">MSNRKFYKSTTDVKASGVLAGIAEYYNWDPTIVRLVFAIATLLTSIMPGVIVYIIADWVMPKDTEKEYEI</sequence>
<comment type="subcellular location">
    <subcellularLocation>
        <location evidence="1">Cell membrane</location>
        <topology evidence="1">Single-pass membrane protein</topology>
    </subcellularLocation>
</comment>
<evidence type="ECO:0000313" key="8">
    <source>
        <dbReference type="EMBL" id="RNA67004.1"/>
    </source>
</evidence>
<evidence type="ECO:0000256" key="1">
    <source>
        <dbReference type="ARBA" id="ARBA00004162"/>
    </source>
</evidence>
<dbReference type="InterPro" id="IPR052027">
    <property type="entry name" value="PspC"/>
</dbReference>
<dbReference type="AlphaFoldDB" id="A0A3M7TP24"/>
<dbReference type="PANTHER" id="PTHR33885:SF3">
    <property type="entry name" value="PHAGE SHOCK PROTEIN C"/>
    <property type="match status" value="1"/>
</dbReference>
<keyword evidence="2" id="KW-1003">Cell membrane</keyword>
<evidence type="ECO:0000256" key="5">
    <source>
        <dbReference type="ARBA" id="ARBA00023136"/>
    </source>
</evidence>
<keyword evidence="9" id="KW-1185">Reference proteome</keyword>
<evidence type="ECO:0000256" key="4">
    <source>
        <dbReference type="ARBA" id="ARBA00022989"/>
    </source>
</evidence>
<proteinExistence type="predicted"/>
<reference evidence="8 9" key="1">
    <citation type="submission" date="2018-10" db="EMBL/GenBank/DDBJ databases">
        <title>Bacillus Keqinensis sp. nov., a moderately halophilic bacterium isolated from a saline-alkaline lake.</title>
        <authorList>
            <person name="Wang H."/>
        </authorList>
    </citation>
    <scope>NUCLEOTIDE SEQUENCE [LARGE SCALE GENOMIC DNA]</scope>
    <source>
        <strain evidence="8 9">KQ-3</strain>
    </source>
</reference>
<keyword evidence="3 6" id="KW-0812">Transmembrane</keyword>
<dbReference type="InterPro" id="IPR007168">
    <property type="entry name" value="Phageshock_PspC_N"/>
</dbReference>
<evidence type="ECO:0000256" key="2">
    <source>
        <dbReference type="ARBA" id="ARBA00022475"/>
    </source>
</evidence>
<dbReference type="Proteomes" id="UP000278746">
    <property type="component" value="Unassembled WGS sequence"/>
</dbReference>
<keyword evidence="4 6" id="KW-1133">Transmembrane helix</keyword>
<dbReference type="PANTHER" id="PTHR33885">
    <property type="entry name" value="PHAGE SHOCK PROTEIN C"/>
    <property type="match status" value="1"/>
</dbReference>
<dbReference type="EMBL" id="RHIB01000003">
    <property type="protein sequence ID" value="RNA67004.1"/>
    <property type="molecule type" value="Genomic_DNA"/>
</dbReference>
<dbReference type="GO" id="GO:0005886">
    <property type="term" value="C:plasma membrane"/>
    <property type="evidence" value="ECO:0007669"/>
    <property type="project" value="UniProtKB-SubCell"/>
</dbReference>
<organism evidence="8 9">
    <name type="scientific">Alteribacter keqinensis</name>
    <dbReference type="NCBI Taxonomy" id="2483800"/>
    <lineage>
        <taxon>Bacteria</taxon>
        <taxon>Bacillati</taxon>
        <taxon>Bacillota</taxon>
        <taxon>Bacilli</taxon>
        <taxon>Bacillales</taxon>
        <taxon>Bacillaceae</taxon>
        <taxon>Alteribacter</taxon>
    </lineage>
</organism>
<name>A0A3M7TP24_9BACI</name>
<dbReference type="OrthoDB" id="9815286at2"/>
<keyword evidence="5 6" id="KW-0472">Membrane</keyword>